<evidence type="ECO:0000259" key="1">
    <source>
        <dbReference type="Pfam" id="PF19631"/>
    </source>
</evidence>
<dbReference type="AlphaFoldDB" id="A0A7C3PHM2"/>
<name>A0A7C3PHM2_9CYAN</name>
<evidence type="ECO:0000313" key="2">
    <source>
        <dbReference type="EMBL" id="HFN00195.1"/>
    </source>
</evidence>
<proteinExistence type="predicted"/>
<comment type="caution">
    <text evidence="2">The sequence shown here is derived from an EMBL/GenBank/DDBJ whole genome shotgun (WGS) entry which is preliminary data.</text>
</comment>
<accession>A0A7C3PHM2</accession>
<sequence length="115" mass="12715">MTSPTENGFLDLAESIRGLRSELDRAIDERDWSGSKIRFRLKPIHLKLQVVAKREGGVEGKVRWYLVEASAKGQLASEVTQIIELELEPLEIDAAGQRGNLEVGSSQPSSKKLAD</sequence>
<dbReference type="Pfam" id="PF19631">
    <property type="entry name" value="Trypco2"/>
    <property type="match status" value="1"/>
</dbReference>
<protein>
    <recommendedName>
        <fullName evidence="1">Trypsin-co-occurring domain-containing protein</fullName>
    </recommendedName>
</protein>
<reference evidence="2" key="1">
    <citation type="journal article" date="2020" name="mSystems">
        <title>Genome- and Community-Level Interaction Insights into Carbon Utilization and Element Cycling Functions of Hydrothermarchaeota in Hydrothermal Sediment.</title>
        <authorList>
            <person name="Zhou Z."/>
            <person name="Liu Y."/>
            <person name="Xu W."/>
            <person name="Pan J."/>
            <person name="Luo Z.H."/>
            <person name="Li M."/>
        </authorList>
    </citation>
    <scope>NUCLEOTIDE SEQUENCE [LARGE SCALE GENOMIC DNA]</scope>
    <source>
        <strain evidence="2">SpSt-418</strain>
    </source>
</reference>
<dbReference type="InterPro" id="IPR045608">
    <property type="entry name" value="Trypco2"/>
</dbReference>
<dbReference type="EMBL" id="DSRU01000303">
    <property type="protein sequence ID" value="HFN00195.1"/>
    <property type="molecule type" value="Genomic_DNA"/>
</dbReference>
<gene>
    <name evidence="2" type="ORF">ENR64_21050</name>
</gene>
<feature type="domain" description="Trypsin-co-occurring" evidence="1">
    <location>
        <begin position="11"/>
        <end position="89"/>
    </location>
</feature>
<organism evidence="2">
    <name type="scientific">Oscillatoriales cyanobacterium SpSt-418</name>
    <dbReference type="NCBI Taxonomy" id="2282169"/>
    <lineage>
        <taxon>Bacteria</taxon>
        <taxon>Bacillati</taxon>
        <taxon>Cyanobacteriota</taxon>
        <taxon>Cyanophyceae</taxon>
        <taxon>Oscillatoriophycideae</taxon>
        <taxon>Oscillatoriales</taxon>
    </lineage>
</organism>